<evidence type="ECO:0000313" key="1">
    <source>
        <dbReference type="EMBL" id="GHH57916.1"/>
    </source>
</evidence>
<name>A0ABQ3MXE3_9PSEU</name>
<dbReference type="Proteomes" id="UP000605568">
    <property type="component" value="Unassembled WGS sequence"/>
</dbReference>
<accession>A0ABQ3MXE3</accession>
<dbReference type="EMBL" id="BNAR01000018">
    <property type="protein sequence ID" value="GHH57916.1"/>
    <property type="molecule type" value="Genomic_DNA"/>
</dbReference>
<reference evidence="2" key="1">
    <citation type="journal article" date="2019" name="Int. J. Syst. Evol. Microbiol.">
        <title>The Global Catalogue of Microorganisms (GCM) 10K type strain sequencing project: providing services to taxonomists for standard genome sequencing and annotation.</title>
        <authorList>
            <consortium name="The Broad Institute Genomics Platform"/>
            <consortium name="The Broad Institute Genome Sequencing Center for Infectious Disease"/>
            <person name="Wu L."/>
            <person name="Ma J."/>
        </authorList>
    </citation>
    <scope>NUCLEOTIDE SEQUENCE [LARGE SCALE GENOMIC DNA]</scope>
    <source>
        <strain evidence="2">CGMCC 4.7367</strain>
    </source>
</reference>
<keyword evidence="2" id="KW-1185">Reference proteome</keyword>
<sequence>MRTTTAARAASTGYPHRTGGYCGDPHCAGSSTHTYDGHQVWRTVEAYLRDHHTDGEECPNPLGCSTDPACRKRSEQVLSREIVATAQAHGGTRVIEFSVIRHTHGSLTWTTYRTAAYDSNHRDRHHSTGRGPADTPDQIEQARAAAGILLTPVSDSTGCDCWAGWDPHCGTPGCWGTDRS</sequence>
<evidence type="ECO:0000313" key="2">
    <source>
        <dbReference type="Proteomes" id="UP000605568"/>
    </source>
</evidence>
<organism evidence="1 2">
    <name type="scientific">Lentzea cavernae</name>
    <dbReference type="NCBI Taxonomy" id="2020703"/>
    <lineage>
        <taxon>Bacteria</taxon>
        <taxon>Bacillati</taxon>
        <taxon>Actinomycetota</taxon>
        <taxon>Actinomycetes</taxon>
        <taxon>Pseudonocardiales</taxon>
        <taxon>Pseudonocardiaceae</taxon>
        <taxon>Lentzea</taxon>
    </lineage>
</organism>
<evidence type="ECO:0008006" key="3">
    <source>
        <dbReference type="Google" id="ProtNLM"/>
    </source>
</evidence>
<dbReference type="RefSeq" id="WP_191304472.1">
    <property type="nucleotide sequence ID" value="NZ_BNAR01000018.1"/>
</dbReference>
<comment type="caution">
    <text evidence="1">The sequence shown here is derived from an EMBL/GenBank/DDBJ whole genome shotgun (WGS) entry which is preliminary data.</text>
</comment>
<protein>
    <recommendedName>
        <fullName evidence="3">HNH endonuclease</fullName>
    </recommendedName>
</protein>
<gene>
    <name evidence="1" type="ORF">GCM10017774_78430</name>
</gene>
<proteinExistence type="predicted"/>